<accession>A0AA39JW47</accession>
<dbReference type="InterPro" id="IPR011009">
    <property type="entry name" value="Kinase-like_dom_sf"/>
</dbReference>
<evidence type="ECO:0008006" key="3">
    <source>
        <dbReference type="Google" id="ProtNLM"/>
    </source>
</evidence>
<dbReference type="InterPro" id="IPR036537">
    <property type="entry name" value="Adaptor_Cbl_N_dom_sf"/>
</dbReference>
<protein>
    <recommendedName>
        <fullName evidence="3">Protein kinase domain-containing protein</fullName>
    </recommendedName>
</protein>
<keyword evidence="2" id="KW-1185">Reference proteome</keyword>
<name>A0AA39JW47_9AGAR</name>
<gene>
    <name evidence="1" type="ORF">EV421DRAFT_1777481</name>
</gene>
<dbReference type="Proteomes" id="UP001175226">
    <property type="component" value="Unassembled WGS sequence"/>
</dbReference>
<dbReference type="Gene3D" id="1.20.930.20">
    <property type="entry name" value="Adaptor protein Cbl, N-terminal domain"/>
    <property type="match status" value="1"/>
</dbReference>
<sequence>MDMKITRWKNRGRWRIEEDGVELSIVTVDILKAAVAAATSIPILGSAAGIVSCILQQISQAQQNTELALKIAARCARALVTISEHLDTLKVTPAILNNIKYFVADLHEVQDFIEKETNSNRFYLVLFAKKRTGRLQDLQLRVQDTMALFQITTLITLRDIVQRHSSSLERGILEIRDAVSGQGRLQRMSKDEPDSRTDEEFDIVPDEELFVRNGLRLHLAQVSGKCTVVKVFEGEHAQKNYKATVEFEKHLVHPHLLRLKHISRTNTPTPFIVYHQDVQGTAEQFIAAAIPSGVVSTFVAGAQLVSGIASALSHLHLRGIPLHSVGIENFSIFMNGANKAVLSFDDFGNSVSVASRQDHTGFDVLGKLCHQTFNAANEISFRKLAHICCGQLSASLHYTEDTLARADESESPFNSNAGLVDAEDKGQTNRAFNEFATTIGAILSRSRREVTWQGSGGAGSSVTLDDISRRFKNALSSSSFTSYSSKHRAHSIRDFQTMRGCEGYRREKATFRPVLSDCLVVTNTTPFLHEKCLICGKDVEAGIFRCKYGQPDDKIPTVNESRPYNKRDNIRNGEAAQIHRRHYRSELNNLALCAGWLLAFDDTFTGSQSDGVWTSTACVDGIMRGVGISREIRQAREQAACETLRQLGKNLEGLAGIEADQGE</sequence>
<dbReference type="CDD" id="cd21037">
    <property type="entry name" value="MLKL_NTD"/>
    <property type="match status" value="1"/>
</dbReference>
<dbReference type="InterPro" id="IPR059179">
    <property type="entry name" value="MLKL-like_MCAfunc"/>
</dbReference>
<comment type="caution">
    <text evidence="1">The sequence shown here is derived from an EMBL/GenBank/DDBJ whole genome shotgun (WGS) entry which is preliminary data.</text>
</comment>
<reference evidence="1" key="1">
    <citation type="submission" date="2023-06" db="EMBL/GenBank/DDBJ databases">
        <authorList>
            <consortium name="Lawrence Berkeley National Laboratory"/>
            <person name="Ahrendt S."/>
            <person name="Sahu N."/>
            <person name="Indic B."/>
            <person name="Wong-Bajracharya J."/>
            <person name="Merenyi Z."/>
            <person name="Ke H.-M."/>
            <person name="Monk M."/>
            <person name="Kocsube S."/>
            <person name="Drula E."/>
            <person name="Lipzen A."/>
            <person name="Balint B."/>
            <person name="Henrissat B."/>
            <person name="Andreopoulos B."/>
            <person name="Martin F.M."/>
            <person name="Harder C.B."/>
            <person name="Rigling D."/>
            <person name="Ford K.L."/>
            <person name="Foster G.D."/>
            <person name="Pangilinan J."/>
            <person name="Papanicolaou A."/>
            <person name="Barry K."/>
            <person name="LaButti K."/>
            <person name="Viragh M."/>
            <person name="Koriabine M."/>
            <person name="Yan M."/>
            <person name="Riley R."/>
            <person name="Champramary S."/>
            <person name="Plett K.L."/>
            <person name="Tsai I.J."/>
            <person name="Slot J."/>
            <person name="Sipos G."/>
            <person name="Plett J."/>
            <person name="Nagy L.G."/>
            <person name="Grigoriev I.V."/>
        </authorList>
    </citation>
    <scope>NUCLEOTIDE SEQUENCE</scope>
    <source>
        <strain evidence="1">FPL87.14</strain>
    </source>
</reference>
<dbReference type="GO" id="GO:0007166">
    <property type="term" value="P:cell surface receptor signaling pathway"/>
    <property type="evidence" value="ECO:0007669"/>
    <property type="project" value="InterPro"/>
</dbReference>
<dbReference type="SUPFAM" id="SSF56112">
    <property type="entry name" value="Protein kinase-like (PK-like)"/>
    <property type="match status" value="1"/>
</dbReference>
<evidence type="ECO:0000313" key="2">
    <source>
        <dbReference type="Proteomes" id="UP001175226"/>
    </source>
</evidence>
<dbReference type="AlphaFoldDB" id="A0AA39JW47"/>
<evidence type="ECO:0000313" key="1">
    <source>
        <dbReference type="EMBL" id="KAK0449888.1"/>
    </source>
</evidence>
<proteinExistence type="predicted"/>
<organism evidence="1 2">
    <name type="scientific">Armillaria borealis</name>
    <dbReference type="NCBI Taxonomy" id="47425"/>
    <lineage>
        <taxon>Eukaryota</taxon>
        <taxon>Fungi</taxon>
        <taxon>Dikarya</taxon>
        <taxon>Basidiomycota</taxon>
        <taxon>Agaricomycotina</taxon>
        <taxon>Agaricomycetes</taxon>
        <taxon>Agaricomycetidae</taxon>
        <taxon>Agaricales</taxon>
        <taxon>Marasmiineae</taxon>
        <taxon>Physalacriaceae</taxon>
        <taxon>Armillaria</taxon>
    </lineage>
</organism>
<dbReference type="SUPFAM" id="SSF54768">
    <property type="entry name" value="dsRNA-binding domain-like"/>
    <property type="match status" value="1"/>
</dbReference>
<dbReference type="EMBL" id="JAUEPT010000007">
    <property type="protein sequence ID" value="KAK0449888.1"/>
    <property type="molecule type" value="Genomic_DNA"/>
</dbReference>